<dbReference type="PANTHER" id="PTHR31299">
    <property type="entry name" value="ESTERASE, PUTATIVE (AFU_ORTHOLOGUE AFUA_1G05850)-RELATED"/>
    <property type="match status" value="1"/>
</dbReference>
<reference evidence="1 2" key="1">
    <citation type="submission" date="2016-11" db="EMBL/GenBank/DDBJ databases">
        <authorList>
            <person name="Jaros S."/>
            <person name="Januszkiewicz K."/>
            <person name="Wedrychowicz H."/>
        </authorList>
    </citation>
    <scope>NUCLEOTIDE SEQUENCE [LARGE SCALE GENOMIC DNA]</scope>
    <source>
        <strain evidence="1 2">DSM 21425</strain>
    </source>
</reference>
<dbReference type="Gene3D" id="3.30.1870.10">
    <property type="entry name" value="EreA-like, domain 2"/>
    <property type="match status" value="1"/>
</dbReference>
<dbReference type="EMBL" id="FQYY01000010">
    <property type="protein sequence ID" value="SHJ18874.1"/>
    <property type="molecule type" value="Genomic_DNA"/>
</dbReference>
<dbReference type="Gene3D" id="1.20.1440.30">
    <property type="entry name" value="Biosynthetic Protein domain"/>
    <property type="match status" value="1"/>
</dbReference>
<dbReference type="Pfam" id="PF05139">
    <property type="entry name" value="Erythro_esteras"/>
    <property type="match status" value="1"/>
</dbReference>
<dbReference type="Proteomes" id="UP000184225">
    <property type="component" value="Unassembled WGS sequence"/>
</dbReference>
<dbReference type="SUPFAM" id="SSF159501">
    <property type="entry name" value="EreA/ChaN-like"/>
    <property type="match status" value="1"/>
</dbReference>
<sequence>MKFINQTFYFLVLLFLIPKNLNSQNKYNLDFNEFNQEKQKMPTGWIKWGNFENLMGELISNGNSVGKIVSDKNGTFGCITYKIPANYVGDTIVLSGRIKYENVKGSVGLLMRIDGHSKKSSLAFKSMQGQQLRGTSDWKEYSIKLPFPDNAKIIYVGGILGKKGIAWFDDFKVTIDGKDIQELKETKKITLESYNSNELESALSKLSRKLDFSNEENLCNSLDPLIEKIGNKKIVAIGESTHGTSEFYRLREIITKRLIKEKGYRLVVLENPYDDIEILNRDLHKISLDSLMHKHLFSIYQTQEIKSFLQWYKDNKPEYNIEFKGCDDSYWVFYELLKDNINSINDKVLNKHLEELKSNISKSSTDNSEKKYKVNNSIYNNILEIENYLESTKKITKSIKEILFNGKNTYINYVNIKDQKPFQSRDEIMADRISFLAKNSGSKIIVWAHNAHISNEIITDNEIGIMGRDLKKDFNQDYYTIGLTTLKGSYSYMNEKIINGDHLYTEKLKTELLQPVDSLFWENKLLINGNSFAIDMLDLKNELNTDEIIGATRLIGYSKESEKDIYYLPLIKNFDTMIFIEETNSTKSLFE</sequence>
<protein>
    <submittedName>
        <fullName evidence="1">Erythromycin esterase</fullName>
    </submittedName>
</protein>
<dbReference type="OrthoDB" id="9810066at2"/>
<dbReference type="RefSeq" id="WP_073153276.1">
    <property type="nucleotide sequence ID" value="NZ_FQYY01000010.1"/>
</dbReference>
<dbReference type="PANTHER" id="PTHR31299:SF0">
    <property type="entry name" value="ESTERASE, PUTATIVE (AFU_ORTHOLOGUE AFUA_1G05850)-RELATED"/>
    <property type="match status" value="1"/>
</dbReference>
<dbReference type="CDD" id="cd14728">
    <property type="entry name" value="Ere-like"/>
    <property type="match status" value="1"/>
</dbReference>
<keyword evidence="2" id="KW-1185">Reference proteome</keyword>
<evidence type="ECO:0000313" key="1">
    <source>
        <dbReference type="EMBL" id="SHJ18874.1"/>
    </source>
</evidence>
<dbReference type="Gene3D" id="3.40.1660.10">
    <property type="entry name" value="EreA-like (biosynthetic domain)"/>
    <property type="match status" value="1"/>
</dbReference>
<proteinExistence type="predicted"/>
<dbReference type="AlphaFoldDB" id="A0A1M6H9U6"/>
<evidence type="ECO:0000313" key="2">
    <source>
        <dbReference type="Proteomes" id="UP000184225"/>
    </source>
</evidence>
<gene>
    <name evidence="1" type="ORF">SAMN04488096_1106</name>
</gene>
<dbReference type="InterPro" id="IPR052036">
    <property type="entry name" value="Hydrolase/PRTase-associated"/>
</dbReference>
<organism evidence="1 2">
    <name type="scientific">Mesonia phycicola</name>
    <dbReference type="NCBI Taxonomy" id="579105"/>
    <lineage>
        <taxon>Bacteria</taxon>
        <taxon>Pseudomonadati</taxon>
        <taxon>Bacteroidota</taxon>
        <taxon>Flavobacteriia</taxon>
        <taxon>Flavobacteriales</taxon>
        <taxon>Flavobacteriaceae</taxon>
        <taxon>Mesonia</taxon>
    </lineage>
</organism>
<accession>A0A1M6H9U6</accession>
<name>A0A1M6H9U6_9FLAO</name>
<dbReference type="InterPro" id="IPR007815">
    <property type="entry name" value="Emycin_Estase"/>
</dbReference>
<dbReference type="Gene3D" id="2.60.120.260">
    <property type="entry name" value="Galactose-binding domain-like"/>
    <property type="match status" value="1"/>
</dbReference>
<dbReference type="STRING" id="579105.SAMN04488096_1106"/>
<dbReference type="GO" id="GO:0046677">
    <property type="term" value="P:response to antibiotic"/>
    <property type="evidence" value="ECO:0007669"/>
    <property type="project" value="InterPro"/>
</dbReference>